<dbReference type="CDD" id="cd04301">
    <property type="entry name" value="NAT_SF"/>
    <property type="match status" value="1"/>
</dbReference>
<dbReference type="EMBL" id="JAFBFC010000004">
    <property type="protein sequence ID" value="MBM7703890.1"/>
    <property type="molecule type" value="Genomic_DNA"/>
</dbReference>
<comment type="caution">
    <text evidence="2">The sequence shown here is derived from an EMBL/GenBank/DDBJ whole genome shotgun (WGS) entry which is preliminary data.</text>
</comment>
<dbReference type="Proteomes" id="UP000809829">
    <property type="component" value="Unassembled WGS sequence"/>
</dbReference>
<dbReference type="PROSITE" id="PS51186">
    <property type="entry name" value="GNAT"/>
    <property type="match status" value="1"/>
</dbReference>
<protein>
    <submittedName>
        <fullName evidence="2">Ribosomal protein S18 acetylase RimI-like enzyme</fullName>
    </submittedName>
</protein>
<dbReference type="InterPro" id="IPR016181">
    <property type="entry name" value="Acyl_CoA_acyltransferase"/>
</dbReference>
<reference evidence="2 3" key="1">
    <citation type="submission" date="2021-01" db="EMBL/GenBank/DDBJ databases">
        <title>Genomic Encyclopedia of Type Strains, Phase IV (KMG-IV): sequencing the most valuable type-strain genomes for metagenomic binning, comparative biology and taxonomic classification.</title>
        <authorList>
            <person name="Goeker M."/>
        </authorList>
    </citation>
    <scope>NUCLEOTIDE SEQUENCE [LARGE SCALE GENOMIC DNA]</scope>
    <source>
        <strain evidence="2 3">DSM 104297</strain>
    </source>
</reference>
<accession>A0ABS2QWM0</accession>
<dbReference type="Gene3D" id="3.40.630.30">
    <property type="match status" value="1"/>
</dbReference>
<evidence type="ECO:0000259" key="1">
    <source>
        <dbReference type="PROSITE" id="PS51186"/>
    </source>
</evidence>
<evidence type="ECO:0000313" key="2">
    <source>
        <dbReference type="EMBL" id="MBM7703890.1"/>
    </source>
</evidence>
<dbReference type="RefSeq" id="WP_205187884.1">
    <property type="nucleotide sequence ID" value="NZ_JAFBFC010000004.1"/>
</dbReference>
<gene>
    <name evidence="2" type="ORF">JOC83_002739</name>
</gene>
<dbReference type="PANTHER" id="PTHR43415">
    <property type="entry name" value="SPERMIDINE N(1)-ACETYLTRANSFERASE"/>
    <property type="match status" value="1"/>
</dbReference>
<sequence length="181" mass="20730">MIINNEEFYKRGITYTIRSAVHADAKQLAQLRLQIDGETENLDREPGEALMNEHDFEQLIKNDSESDNNLFLVAVIQGQMVGFSRCQGNKLKRLSHKVEFGVGVLKDYWGYGIGKKLLSKSIIWADSNNLKKMTLHVLETNKKAVTLYKSLGFEIEGVLKKDKRLSDGNYYHTIVMGRIYE</sequence>
<dbReference type="Pfam" id="PF00583">
    <property type="entry name" value="Acetyltransf_1"/>
    <property type="match status" value="1"/>
</dbReference>
<name>A0ABS2QWM0_9BACI</name>
<dbReference type="SUPFAM" id="SSF55729">
    <property type="entry name" value="Acyl-CoA N-acyltransferases (Nat)"/>
    <property type="match status" value="1"/>
</dbReference>
<dbReference type="PANTHER" id="PTHR43415:SF3">
    <property type="entry name" value="GNAT-FAMILY ACETYLTRANSFERASE"/>
    <property type="match status" value="1"/>
</dbReference>
<organism evidence="2 3">
    <name type="scientific">Priestia iocasae</name>
    <dbReference type="NCBI Taxonomy" id="2291674"/>
    <lineage>
        <taxon>Bacteria</taxon>
        <taxon>Bacillati</taxon>
        <taxon>Bacillota</taxon>
        <taxon>Bacilli</taxon>
        <taxon>Bacillales</taxon>
        <taxon>Bacillaceae</taxon>
        <taxon>Priestia</taxon>
    </lineage>
</organism>
<evidence type="ECO:0000313" key="3">
    <source>
        <dbReference type="Proteomes" id="UP000809829"/>
    </source>
</evidence>
<feature type="domain" description="N-acetyltransferase" evidence="1">
    <location>
        <begin position="15"/>
        <end position="181"/>
    </location>
</feature>
<dbReference type="InterPro" id="IPR000182">
    <property type="entry name" value="GNAT_dom"/>
</dbReference>
<proteinExistence type="predicted"/>
<keyword evidence="3" id="KW-1185">Reference proteome</keyword>